<protein>
    <recommendedName>
        <fullName evidence="2">DUF3298 domain-containing protein</fullName>
    </recommendedName>
</protein>
<name>A0AAU7AX49_9ACTN</name>
<gene>
    <name evidence="1" type="ORF">DSM112329_02891</name>
</gene>
<accession>A0AAU7AX49</accession>
<reference evidence="1" key="1">
    <citation type="submission" date="2022-12" db="EMBL/GenBank/DDBJ databases">
        <title>Paraconexibacter alkalitolerans sp. nov. and Baekduia alba sp. nov., isolated from soil and emended description of the genera Paraconexibacter (Chun et al., 2020) and Baekduia (An et al., 2020).</title>
        <authorList>
            <person name="Vieira S."/>
            <person name="Huber K.J."/>
            <person name="Geppert A."/>
            <person name="Wolf J."/>
            <person name="Neumann-Schaal M."/>
            <person name="Muesken M."/>
            <person name="Overmann J."/>
        </authorList>
    </citation>
    <scope>NUCLEOTIDE SEQUENCE</scope>
    <source>
        <strain evidence="1">AEG42_29</strain>
    </source>
</reference>
<organism evidence="1">
    <name type="scientific">Paraconexibacter sp. AEG42_29</name>
    <dbReference type="NCBI Taxonomy" id="2997339"/>
    <lineage>
        <taxon>Bacteria</taxon>
        <taxon>Bacillati</taxon>
        <taxon>Actinomycetota</taxon>
        <taxon>Thermoleophilia</taxon>
        <taxon>Solirubrobacterales</taxon>
        <taxon>Paraconexibacteraceae</taxon>
        <taxon>Paraconexibacter</taxon>
    </lineage>
</organism>
<proteinExistence type="predicted"/>
<evidence type="ECO:0000313" key="1">
    <source>
        <dbReference type="EMBL" id="XAY06030.1"/>
    </source>
</evidence>
<dbReference type="EMBL" id="CP114014">
    <property type="protein sequence ID" value="XAY06030.1"/>
    <property type="molecule type" value="Genomic_DNA"/>
</dbReference>
<sequence length="121" mass="13374">MLDGEPRVVAVEARETGCPPLAFAALAYFDETGPGVAAMHDAFDNIRAALAQTLGAPTFTGRHQDEQRTGWDYGYAWWSRPDASLVLVQDEFDIQFGLDVSLWAFPASTTFAVPVSRYWET</sequence>
<evidence type="ECO:0008006" key="2">
    <source>
        <dbReference type="Google" id="ProtNLM"/>
    </source>
</evidence>
<dbReference type="AlphaFoldDB" id="A0AAU7AX49"/>
<dbReference type="KEGG" id="parq:DSM112329_02891"/>